<organism evidence="1">
    <name type="scientific">Sesamum latifolium</name>
    <dbReference type="NCBI Taxonomy" id="2727402"/>
    <lineage>
        <taxon>Eukaryota</taxon>
        <taxon>Viridiplantae</taxon>
        <taxon>Streptophyta</taxon>
        <taxon>Embryophyta</taxon>
        <taxon>Tracheophyta</taxon>
        <taxon>Spermatophyta</taxon>
        <taxon>Magnoliopsida</taxon>
        <taxon>eudicotyledons</taxon>
        <taxon>Gunneridae</taxon>
        <taxon>Pentapetalae</taxon>
        <taxon>asterids</taxon>
        <taxon>lamiids</taxon>
        <taxon>Lamiales</taxon>
        <taxon>Pedaliaceae</taxon>
        <taxon>Sesamum</taxon>
    </lineage>
</organism>
<protein>
    <recommendedName>
        <fullName evidence="2">Reverse transcriptase zinc-binding domain-containing protein</fullName>
    </recommendedName>
</protein>
<reference evidence="1" key="2">
    <citation type="journal article" date="2024" name="Plant">
        <title>Genomic evolution and insights into agronomic trait innovations of Sesamum species.</title>
        <authorList>
            <person name="Miao H."/>
            <person name="Wang L."/>
            <person name="Qu L."/>
            <person name="Liu H."/>
            <person name="Sun Y."/>
            <person name="Le M."/>
            <person name="Wang Q."/>
            <person name="Wei S."/>
            <person name="Zheng Y."/>
            <person name="Lin W."/>
            <person name="Duan Y."/>
            <person name="Cao H."/>
            <person name="Xiong S."/>
            <person name="Wang X."/>
            <person name="Wei L."/>
            <person name="Li C."/>
            <person name="Ma Q."/>
            <person name="Ju M."/>
            <person name="Zhao R."/>
            <person name="Li G."/>
            <person name="Mu C."/>
            <person name="Tian Q."/>
            <person name="Mei H."/>
            <person name="Zhang T."/>
            <person name="Gao T."/>
            <person name="Zhang H."/>
        </authorList>
    </citation>
    <scope>NUCLEOTIDE SEQUENCE</scope>
    <source>
        <strain evidence="1">KEN1</strain>
    </source>
</reference>
<evidence type="ECO:0000313" key="1">
    <source>
        <dbReference type="EMBL" id="KAL0451702.1"/>
    </source>
</evidence>
<reference evidence="1" key="1">
    <citation type="submission" date="2020-06" db="EMBL/GenBank/DDBJ databases">
        <authorList>
            <person name="Li T."/>
            <person name="Hu X."/>
            <person name="Zhang T."/>
            <person name="Song X."/>
            <person name="Zhang H."/>
            <person name="Dai N."/>
            <person name="Sheng W."/>
            <person name="Hou X."/>
            <person name="Wei L."/>
        </authorList>
    </citation>
    <scope>NUCLEOTIDE SEQUENCE</scope>
    <source>
        <strain evidence="1">KEN1</strain>
        <tissue evidence="1">Leaf</tissue>
    </source>
</reference>
<dbReference type="AlphaFoldDB" id="A0AAW2XCI7"/>
<name>A0AAW2XCI7_9LAMI</name>
<evidence type="ECO:0008006" key="2">
    <source>
        <dbReference type="Google" id="ProtNLM"/>
    </source>
</evidence>
<gene>
    <name evidence="1" type="ORF">Slati_1148300</name>
</gene>
<accession>A0AAW2XCI7</accession>
<sequence length="162" mass="18762">MENSRWPKCQTRDDGWLERPITFKPITPCNILISNVRVDELIDNSSRCWKSEVVDTLLWPEDADLVKSIPLGTFPSSNVQVWHYSKSGLFTVKSTYHIACRVVNEKIKMNRGNMSRNPVCLGFIWKANILNKCKKLLWRLCKEAIPTTKNLMRKKCSIKVHA</sequence>
<comment type="caution">
    <text evidence="1">The sequence shown here is derived from an EMBL/GenBank/DDBJ whole genome shotgun (WGS) entry which is preliminary data.</text>
</comment>
<proteinExistence type="predicted"/>
<dbReference type="EMBL" id="JACGWN010000004">
    <property type="protein sequence ID" value="KAL0451702.1"/>
    <property type="molecule type" value="Genomic_DNA"/>
</dbReference>